<sequence>MYQLHTSTHSIKEVTADWISLQAANQTATTRLRGEKAFLLCRSIHTKT</sequence>
<organism evidence="1">
    <name type="scientific">Arundo donax</name>
    <name type="common">Giant reed</name>
    <name type="synonym">Donax arundinaceus</name>
    <dbReference type="NCBI Taxonomy" id="35708"/>
    <lineage>
        <taxon>Eukaryota</taxon>
        <taxon>Viridiplantae</taxon>
        <taxon>Streptophyta</taxon>
        <taxon>Embryophyta</taxon>
        <taxon>Tracheophyta</taxon>
        <taxon>Spermatophyta</taxon>
        <taxon>Magnoliopsida</taxon>
        <taxon>Liliopsida</taxon>
        <taxon>Poales</taxon>
        <taxon>Poaceae</taxon>
        <taxon>PACMAD clade</taxon>
        <taxon>Arundinoideae</taxon>
        <taxon>Arundineae</taxon>
        <taxon>Arundo</taxon>
    </lineage>
</organism>
<name>A0A0A9DC44_ARUDO</name>
<dbReference type="EMBL" id="GBRH01213632">
    <property type="protein sequence ID" value="JAD84263.1"/>
    <property type="molecule type" value="Transcribed_RNA"/>
</dbReference>
<proteinExistence type="predicted"/>
<reference evidence="1" key="2">
    <citation type="journal article" date="2015" name="Data Brief">
        <title>Shoot transcriptome of the giant reed, Arundo donax.</title>
        <authorList>
            <person name="Barrero R.A."/>
            <person name="Guerrero F.D."/>
            <person name="Moolhuijzen P."/>
            <person name="Goolsby J.A."/>
            <person name="Tidwell J."/>
            <person name="Bellgard S.E."/>
            <person name="Bellgard M.I."/>
        </authorList>
    </citation>
    <scope>NUCLEOTIDE SEQUENCE</scope>
    <source>
        <tissue evidence="1">Shoot tissue taken approximately 20 cm above the soil surface</tissue>
    </source>
</reference>
<evidence type="ECO:0000313" key="1">
    <source>
        <dbReference type="EMBL" id="JAD84263.1"/>
    </source>
</evidence>
<protein>
    <submittedName>
        <fullName evidence="1">Uncharacterized protein</fullName>
    </submittedName>
</protein>
<accession>A0A0A9DC44</accession>
<dbReference type="AlphaFoldDB" id="A0A0A9DC44"/>
<reference evidence="1" key="1">
    <citation type="submission" date="2014-09" db="EMBL/GenBank/DDBJ databases">
        <authorList>
            <person name="Magalhaes I.L.F."/>
            <person name="Oliveira U."/>
            <person name="Santos F.R."/>
            <person name="Vidigal T.H.D.A."/>
            <person name="Brescovit A.D."/>
            <person name="Santos A.J."/>
        </authorList>
    </citation>
    <scope>NUCLEOTIDE SEQUENCE</scope>
    <source>
        <tissue evidence="1">Shoot tissue taken approximately 20 cm above the soil surface</tissue>
    </source>
</reference>